<proteinExistence type="predicted"/>
<gene>
    <name evidence="2" type="ORF">CTI12_AA438460</name>
</gene>
<dbReference type="AlphaFoldDB" id="A0A2U1LYL1"/>
<accession>A0A2U1LYL1</accession>
<dbReference type="InterPro" id="IPR001107">
    <property type="entry name" value="Band_7"/>
</dbReference>
<dbReference type="Pfam" id="PF01145">
    <property type="entry name" value="Band_7"/>
    <property type="match status" value="1"/>
</dbReference>
<dbReference type="InterPro" id="IPR050710">
    <property type="entry name" value="Band7/mec-2_domain"/>
</dbReference>
<evidence type="ECO:0000313" key="3">
    <source>
        <dbReference type="Proteomes" id="UP000245207"/>
    </source>
</evidence>
<dbReference type="STRING" id="35608.A0A2U1LYL1"/>
<dbReference type="Proteomes" id="UP000245207">
    <property type="component" value="Unassembled WGS sequence"/>
</dbReference>
<reference evidence="2 3" key="1">
    <citation type="journal article" date="2018" name="Mol. Plant">
        <title>The genome of Artemisia annua provides insight into the evolution of Asteraceae family and artemisinin biosynthesis.</title>
        <authorList>
            <person name="Shen Q."/>
            <person name="Zhang L."/>
            <person name="Liao Z."/>
            <person name="Wang S."/>
            <person name="Yan T."/>
            <person name="Shi P."/>
            <person name="Liu M."/>
            <person name="Fu X."/>
            <person name="Pan Q."/>
            <person name="Wang Y."/>
            <person name="Lv Z."/>
            <person name="Lu X."/>
            <person name="Zhang F."/>
            <person name="Jiang W."/>
            <person name="Ma Y."/>
            <person name="Chen M."/>
            <person name="Hao X."/>
            <person name="Li L."/>
            <person name="Tang Y."/>
            <person name="Lv G."/>
            <person name="Zhou Y."/>
            <person name="Sun X."/>
            <person name="Brodelius P.E."/>
            <person name="Rose J.K.C."/>
            <person name="Tang K."/>
        </authorList>
    </citation>
    <scope>NUCLEOTIDE SEQUENCE [LARGE SCALE GENOMIC DNA]</scope>
    <source>
        <strain evidence="3">cv. Huhao1</strain>
        <tissue evidence="2">Leaf</tissue>
    </source>
</reference>
<name>A0A2U1LYL1_ARTAN</name>
<dbReference type="PANTHER" id="PTHR43327:SF36">
    <property type="entry name" value="HYPERSENSITIVE-INDUCED RESPONSE PROTEIN 1"/>
    <property type="match status" value="1"/>
</dbReference>
<sequence length="248" mass="27373">MGNLFCLYQVEQSTVAIKETFGKFDDVLEPGCHCLPWIIGSQIAGNLTRRLQQLDVKFQAARVNKFDVEDTLEHVDLDIDISTTVKVAKPSVHRMAKKGTYLHCFRLCSIDRKMTLSMKAAAFELSGSQVIANASKIAIPNETIWQNGYISVDEGCEELRQKTIAGLNLFSILLAQTETAREAQQVKTFFFKEDGATSLNMAADSGLNQRVNVIIITATNRSDKIDSTPPLDSTLIILVIDGLINGFG</sequence>
<comment type="caution">
    <text evidence="2">The sequence shown here is derived from an EMBL/GenBank/DDBJ whole genome shotgun (WGS) entry which is preliminary data.</text>
</comment>
<evidence type="ECO:0000313" key="2">
    <source>
        <dbReference type="EMBL" id="PWA54077.1"/>
    </source>
</evidence>
<keyword evidence="3" id="KW-1185">Reference proteome</keyword>
<protein>
    <submittedName>
        <fullName evidence="2">Band 7 protein</fullName>
    </submittedName>
</protein>
<evidence type="ECO:0000259" key="1">
    <source>
        <dbReference type="Pfam" id="PF01145"/>
    </source>
</evidence>
<dbReference type="PANTHER" id="PTHR43327">
    <property type="entry name" value="STOMATIN-LIKE PROTEIN 2, MITOCHONDRIAL"/>
    <property type="match status" value="1"/>
</dbReference>
<dbReference type="EMBL" id="PKPP01007200">
    <property type="protein sequence ID" value="PWA54077.1"/>
    <property type="molecule type" value="Genomic_DNA"/>
</dbReference>
<dbReference type="OrthoDB" id="434619at2759"/>
<organism evidence="2 3">
    <name type="scientific">Artemisia annua</name>
    <name type="common">Sweet wormwood</name>
    <dbReference type="NCBI Taxonomy" id="35608"/>
    <lineage>
        <taxon>Eukaryota</taxon>
        <taxon>Viridiplantae</taxon>
        <taxon>Streptophyta</taxon>
        <taxon>Embryophyta</taxon>
        <taxon>Tracheophyta</taxon>
        <taxon>Spermatophyta</taxon>
        <taxon>Magnoliopsida</taxon>
        <taxon>eudicotyledons</taxon>
        <taxon>Gunneridae</taxon>
        <taxon>Pentapetalae</taxon>
        <taxon>asterids</taxon>
        <taxon>campanulids</taxon>
        <taxon>Asterales</taxon>
        <taxon>Asteraceae</taxon>
        <taxon>Asteroideae</taxon>
        <taxon>Anthemideae</taxon>
        <taxon>Artemisiinae</taxon>
        <taxon>Artemisia</taxon>
    </lineage>
</organism>
<feature type="domain" description="Band 7" evidence="1">
    <location>
        <begin position="9"/>
        <end position="90"/>
    </location>
</feature>